<feature type="compositionally biased region" description="Low complexity" evidence="1">
    <location>
        <begin position="156"/>
        <end position="169"/>
    </location>
</feature>
<sequence length="207" mass="22341">MKLLAIARFVRQHWRGILLATIAAAVVANTLAIDADRDRQRELANARGAVLEQSVAAAGAANGWPATMRLKAEQLPLQIQLYGNALREIRTKTAAARAADLGRARDVEGRDLAIMKEQQDALSKKLAAELRRADDYARRLRRQQSPAGSNSGGGRAADLPAAADAAGDPARAGNPALLDDDVRICTRNTVIAEGWAEFWARVFAEPR</sequence>
<dbReference type="RefSeq" id="WP_254291219.1">
    <property type="nucleotide sequence ID" value="NZ_JAMLDX010000001.1"/>
</dbReference>
<name>A0A9X2HDR0_9SPHN</name>
<proteinExistence type="predicted"/>
<evidence type="ECO:0000256" key="1">
    <source>
        <dbReference type="SAM" id="MobiDB-lite"/>
    </source>
</evidence>
<dbReference type="AlphaFoldDB" id="A0A9X2HDR0"/>
<organism evidence="2 3">
    <name type="scientific">Sphingomonas tagetis</name>
    <dbReference type="NCBI Taxonomy" id="2949092"/>
    <lineage>
        <taxon>Bacteria</taxon>
        <taxon>Pseudomonadati</taxon>
        <taxon>Pseudomonadota</taxon>
        <taxon>Alphaproteobacteria</taxon>
        <taxon>Sphingomonadales</taxon>
        <taxon>Sphingomonadaceae</taxon>
        <taxon>Sphingomonas</taxon>
    </lineage>
</organism>
<keyword evidence="3" id="KW-1185">Reference proteome</keyword>
<gene>
    <name evidence="2" type="ORF">M9978_02270</name>
</gene>
<protein>
    <submittedName>
        <fullName evidence="2">Uncharacterized protein</fullName>
    </submittedName>
</protein>
<feature type="region of interest" description="Disordered" evidence="1">
    <location>
        <begin position="140"/>
        <end position="169"/>
    </location>
</feature>
<dbReference type="Proteomes" id="UP001139451">
    <property type="component" value="Unassembled WGS sequence"/>
</dbReference>
<evidence type="ECO:0000313" key="2">
    <source>
        <dbReference type="EMBL" id="MCP3729241.1"/>
    </source>
</evidence>
<reference evidence="2" key="1">
    <citation type="submission" date="2022-05" db="EMBL/GenBank/DDBJ databases">
        <title>Sphingomonas sp. strain MG17 Genome sequencing and assembly.</title>
        <authorList>
            <person name="Kim I."/>
        </authorList>
    </citation>
    <scope>NUCLEOTIDE SEQUENCE</scope>
    <source>
        <strain evidence="2">MG17</strain>
    </source>
</reference>
<comment type="caution">
    <text evidence="2">The sequence shown here is derived from an EMBL/GenBank/DDBJ whole genome shotgun (WGS) entry which is preliminary data.</text>
</comment>
<evidence type="ECO:0000313" key="3">
    <source>
        <dbReference type="Proteomes" id="UP001139451"/>
    </source>
</evidence>
<accession>A0A9X2HDR0</accession>
<dbReference type="EMBL" id="JAMLDX010000001">
    <property type="protein sequence ID" value="MCP3729241.1"/>
    <property type="molecule type" value="Genomic_DNA"/>
</dbReference>